<dbReference type="Gene3D" id="1.10.10.10">
    <property type="entry name" value="Winged helix-like DNA-binding domain superfamily/Winged helix DNA-binding domain"/>
    <property type="match status" value="1"/>
</dbReference>
<dbReference type="PRINTS" id="PR00778">
    <property type="entry name" value="HTHARSR"/>
</dbReference>
<dbReference type="RefSeq" id="WP_173198624.1">
    <property type="nucleotide sequence ID" value="NZ_JABFCX010000002.1"/>
</dbReference>
<dbReference type="NCBIfam" id="NF033788">
    <property type="entry name" value="HTH_metalloreg"/>
    <property type="match status" value="1"/>
</dbReference>
<dbReference type="PANTHER" id="PTHR38600:SF2">
    <property type="entry name" value="SLL0088 PROTEIN"/>
    <property type="match status" value="1"/>
</dbReference>
<gene>
    <name evidence="2" type="ORF">HK107_08825</name>
</gene>
<name>A0A7Y3RNA9_9PROT</name>
<dbReference type="InterPro" id="IPR001845">
    <property type="entry name" value="HTH_ArsR_DNA-bd_dom"/>
</dbReference>
<dbReference type="CDD" id="cd00090">
    <property type="entry name" value="HTH_ARSR"/>
    <property type="match status" value="1"/>
</dbReference>
<dbReference type="SUPFAM" id="SSF46785">
    <property type="entry name" value="Winged helix' DNA-binding domain"/>
    <property type="match status" value="1"/>
</dbReference>
<dbReference type="EMBL" id="JABFCX010000002">
    <property type="protein sequence ID" value="NNU16422.1"/>
    <property type="molecule type" value="Genomic_DNA"/>
</dbReference>
<dbReference type="InterPro" id="IPR036388">
    <property type="entry name" value="WH-like_DNA-bd_sf"/>
</dbReference>
<organism evidence="2 3">
    <name type="scientific">Parvularcula mediterranea</name>
    <dbReference type="NCBI Taxonomy" id="2732508"/>
    <lineage>
        <taxon>Bacteria</taxon>
        <taxon>Pseudomonadati</taxon>
        <taxon>Pseudomonadota</taxon>
        <taxon>Alphaproteobacteria</taxon>
        <taxon>Parvularculales</taxon>
        <taxon>Parvularculaceae</taxon>
        <taxon>Parvularcula</taxon>
    </lineage>
</organism>
<evidence type="ECO:0000313" key="3">
    <source>
        <dbReference type="Proteomes" id="UP000536835"/>
    </source>
</evidence>
<reference evidence="2 3" key="1">
    <citation type="submission" date="2020-05" db="EMBL/GenBank/DDBJ databases">
        <title>Parvularcula mediterraneae sp. nov., isolated from polypropylene straw from shallow seawater of the seashore of Laganas in Zakynthos island, Greece.</title>
        <authorList>
            <person name="Szabo I."/>
            <person name="Al-Omari J."/>
            <person name="Rado J."/>
            <person name="Szerdahelyi G.S."/>
        </authorList>
    </citation>
    <scope>NUCLEOTIDE SEQUENCE [LARGE SCALE GENOMIC DNA]</scope>
    <source>
        <strain evidence="2 3">ZS-1/3</strain>
    </source>
</reference>
<protein>
    <submittedName>
        <fullName evidence="2">Winged helix-turn-helix transcriptional regulator</fullName>
    </submittedName>
</protein>
<dbReference type="Pfam" id="PF12840">
    <property type="entry name" value="HTH_20"/>
    <property type="match status" value="1"/>
</dbReference>
<dbReference type="InterPro" id="IPR011991">
    <property type="entry name" value="ArsR-like_HTH"/>
</dbReference>
<dbReference type="InterPro" id="IPR036390">
    <property type="entry name" value="WH_DNA-bd_sf"/>
</dbReference>
<dbReference type="AlphaFoldDB" id="A0A7Y3RNA9"/>
<accession>A0A7Y3RNA9</accession>
<proteinExistence type="predicted"/>
<keyword evidence="3" id="KW-1185">Reference proteome</keyword>
<dbReference type="PROSITE" id="PS50987">
    <property type="entry name" value="HTH_ARSR_2"/>
    <property type="match status" value="1"/>
</dbReference>
<dbReference type="SMART" id="SM00418">
    <property type="entry name" value="HTH_ARSR"/>
    <property type="match status" value="1"/>
</dbReference>
<sequence>MVEEQHLDAIFQALSDPSRRRMLAALSAGEASVSSLAAPLDMSLAGASKHVQVLERAGLVSRRKVGRQQILALEAKRLREARDWLERYARFWADALDALETALEEETKR</sequence>
<dbReference type="PANTHER" id="PTHR38600">
    <property type="entry name" value="TRANSCRIPTIONAL REGULATORY PROTEIN"/>
    <property type="match status" value="1"/>
</dbReference>
<evidence type="ECO:0000313" key="2">
    <source>
        <dbReference type="EMBL" id="NNU16422.1"/>
    </source>
</evidence>
<feature type="domain" description="HTH arsR-type" evidence="1">
    <location>
        <begin position="1"/>
        <end position="93"/>
    </location>
</feature>
<evidence type="ECO:0000259" key="1">
    <source>
        <dbReference type="PROSITE" id="PS50987"/>
    </source>
</evidence>
<dbReference type="GO" id="GO:0003700">
    <property type="term" value="F:DNA-binding transcription factor activity"/>
    <property type="evidence" value="ECO:0007669"/>
    <property type="project" value="InterPro"/>
</dbReference>
<comment type="caution">
    <text evidence="2">The sequence shown here is derived from an EMBL/GenBank/DDBJ whole genome shotgun (WGS) entry which is preliminary data.</text>
</comment>
<dbReference type="Proteomes" id="UP000536835">
    <property type="component" value="Unassembled WGS sequence"/>
</dbReference>